<evidence type="ECO:0000313" key="1">
    <source>
        <dbReference type="EMBL" id="JAE09011.1"/>
    </source>
</evidence>
<reference evidence="1" key="2">
    <citation type="journal article" date="2015" name="Data Brief">
        <title>Shoot transcriptome of the giant reed, Arundo donax.</title>
        <authorList>
            <person name="Barrero R.A."/>
            <person name="Guerrero F.D."/>
            <person name="Moolhuijzen P."/>
            <person name="Goolsby J.A."/>
            <person name="Tidwell J."/>
            <person name="Bellgard S.E."/>
            <person name="Bellgard M.I."/>
        </authorList>
    </citation>
    <scope>NUCLEOTIDE SEQUENCE</scope>
    <source>
        <tissue evidence="1">Shoot tissue taken approximately 20 cm above the soil surface</tissue>
    </source>
</reference>
<dbReference type="AlphaFoldDB" id="A0A0A9FFU7"/>
<dbReference type="EMBL" id="GBRH01188885">
    <property type="protein sequence ID" value="JAE09011.1"/>
    <property type="molecule type" value="Transcribed_RNA"/>
</dbReference>
<protein>
    <submittedName>
        <fullName evidence="1">Uncharacterized protein</fullName>
    </submittedName>
</protein>
<accession>A0A0A9FFU7</accession>
<name>A0A0A9FFU7_ARUDO</name>
<sequence>MVPYHRLYLAYLLGFPQVDLVPKQKAFSLLHLIVFHFIHVA</sequence>
<proteinExistence type="predicted"/>
<reference evidence="1" key="1">
    <citation type="submission" date="2014-09" db="EMBL/GenBank/DDBJ databases">
        <authorList>
            <person name="Magalhaes I.L.F."/>
            <person name="Oliveira U."/>
            <person name="Santos F.R."/>
            <person name="Vidigal T.H.D.A."/>
            <person name="Brescovit A.D."/>
            <person name="Santos A.J."/>
        </authorList>
    </citation>
    <scope>NUCLEOTIDE SEQUENCE</scope>
    <source>
        <tissue evidence="1">Shoot tissue taken approximately 20 cm above the soil surface</tissue>
    </source>
</reference>
<organism evidence="1">
    <name type="scientific">Arundo donax</name>
    <name type="common">Giant reed</name>
    <name type="synonym">Donax arundinaceus</name>
    <dbReference type="NCBI Taxonomy" id="35708"/>
    <lineage>
        <taxon>Eukaryota</taxon>
        <taxon>Viridiplantae</taxon>
        <taxon>Streptophyta</taxon>
        <taxon>Embryophyta</taxon>
        <taxon>Tracheophyta</taxon>
        <taxon>Spermatophyta</taxon>
        <taxon>Magnoliopsida</taxon>
        <taxon>Liliopsida</taxon>
        <taxon>Poales</taxon>
        <taxon>Poaceae</taxon>
        <taxon>PACMAD clade</taxon>
        <taxon>Arundinoideae</taxon>
        <taxon>Arundineae</taxon>
        <taxon>Arundo</taxon>
    </lineage>
</organism>